<proteinExistence type="predicted"/>
<evidence type="ECO:0000259" key="5">
    <source>
        <dbReference type="Pfam" id="PF01494"/>
    </source>
</evidence>
<dbReference type="GO" id="GO:0071949">
    <property type="term" value="F:FAD binding"/>
    <property type="evidence" value="ECO:0007669"/>
    <property type="project" value="InterPro"/>
</dbReference>
<reference evidence="7" key="1">
    <citation type="submission" date="2005-03" db="EMBL/GenBank/DDBJ databases">
        <title>Comparison of the complete genome sequences of Rhodococcus erythropolis PR4 and Rhodococcus opacus B4.</title>
        <authorList>
            <person name="Takarada H."/>
            <person name="Sekine M."/>
            <person name="Hosoyama A."/>
            <person name="Yamada R."/>
            <person name="Fujisawa T."/>
            <person name="Omata S."/>
            <person name="Shimizu A."/>
            <person name="Tsukatani N."/>
            <person name="Tanikawa S."/>
            <person name="Fujita N."/>
            <person name="Harayama S."/>
        </authorList>
    </citation>
    <scope>NUCLEOTIDE SEQUENCE [LARGE SCALE GENOMIC DNA]</scope>
    <source>
        <strain evidence="7">PR4 / NBRC 100887</strain>
    </source>
</reference>
<dbReference type="InterPro" id="IPR036188">
    <property type="entry name" value="FAD/NAD-bd_sf"/>
</dbReference>
<sequence length="564" mass="61151">MSDLGQFPQNKSSLTHTEMTDCPRREWVLMDTDVLVAGAGPIGLTTAIELRRRGISCRIVDPLDEPRQYAKAVGIQPRTLELFENMGVLRQALDASTLMRGQIMYANGVEVARVDLTLPEDVPYWFLCLPQYSTERILTERLAELGTTVERGVGLTAFEQSDGAVNCTLSDGSTVNVQYLVGSDGAHSVVRKGLGLSFEGGAFAESYMLGDVEVDWSIPSGYSVRANHTTDDGTTDDLLVCIPLPGHKRYRMSMLVPDDLMPDESSNKASVQHGFSTGKTPELHHIQAVLDRLSPEPTTASMLRWSSVFRISHRIVDAYGRGRVFVAGDAAHIHPPTGAQGMNTGIQDAHNLAWKVALAVKGVATADLLETYDAERRPVGEEVVGMTVRNAREGIGSGESSIDTAMRRQAQLLIDYSESPLNTGRDSSSPHVQPGERAPDARGMRRDGVQYPIRLFDLLSGVDHTLLLTSDGSAESINSLEKVADAAIRSAHGMLDVYAIVPPGTVTVDSLVPIIEDNDSQLCAAYGVEGTAALVIRPDGYLGFRGHPENVSDYFAKVFAVNQE</sequence>
<gene>
    <name evidence="6" type="ordered locus">RER_07440</name>
</gene>
<dbReference type="InterPro" id="IPR002938">
    <property type="entry name" value="FAD-bd"/>
</dbReference>
<protein>
    <submittedName>
        <fullName evidence="6">Putative monooxygenase</fullName>
    </submittedName>
</protein>
<keyword evidence="6" id="KW-0560">Oxidoreductase</keyword>
<dbReference type="GO" id="GO:0016709">
    <property type="term" value="F:oxidoreductase activity, acting on paired donors, with incorporation or reduction of molecular oxygen, NAD(P)H as one donor, and incorporation of one atom of oxygen"/>
    <property type="evidence" value="ECO:0007669"/>
    <property type="project" value="UniProtKB-ARBA"/>
</dbReference>
<evidence type="ECO:0000256" key="3">
    <source>
        <dbReference type="ARBA" id="ARBA00022827"/>
    </source>
</evidence>
<dbReference type="AlphaFoldDB" id="C0ZPX4"/>
<name>C0ZPX4_RHOE4</name>
<dbReference type="HOGENOM" id="CLU_009665_20_3_11"/>
<dbReference type="PRINTS" id="PR00420">
    <property type="entry name" value="RNGMNOXGNASE"/>
</dbReference>
<keyword evidence="6" id="KW-0503">Monooxygenase</keyword>
<reference evidence="6 7" key="2">
    <citation type="journal article" date="2006" name="Environ. Microbiol.">
        <title>Sequence analysis of three plasmids harboured in Rhodococcus erythropolis strain PR4.</title>
        <authorList>
            <person name="Sekine M."/>
            <person name="Tanikawa S."/>
            <person name="Omata S."/>
            <person name="Saito M."/>
            <person name="Fujisawa T."/>
            <person name="Tsukatani N."/>
            <person name="Tajima T."/>
            <person name="Sekigawa T."/>
            <person name="Kosugi H."/>
            <person name="Matsuo Y."/>
            <person name="Nishiko R."/>
            <person name="Imamura K."/>
            <person name="Ito M."/>
            <person name="Narita H."/>
            <person name="Tago S."/>
            <person name="Fujita N."/>
            <person name="Harayama S."/>
        </authorList>
    </citation>
    <scope>NUCLEOTIDE SEQUENCE [LARGE SCALE GENOMIC DNA]</scope>
    <source>
        <strain evidence="7">PR4 / NBRC 100887</strain>
    </source>
</reference>
<dbReference type="Proteomes" id="UP000002204">
    <property type="component" value="Chromosome"/>
</dbReference>
<dbReference type="InterPro" id="IPR050641">
    <property type="entry name" value="RIFMO-like"/>
</dbReference>
<feature type="compositionally biased region" description="Polar residues" evidence="4">
    <location>
        <begin position="419"/>
        <end position="431"/>
    </location>
</feature>
<keyword evidence="3" id="KW-0274">FAD</keyword>
<dbReference type="PANTHER" id="PTHR43004">
    <property type="entry name" value="TRK SYSTEM POTASSIUM UPTAKE PROTEIN"/>
    <property type="match status" value="1"/>
</dbReference>
<evidence type="ECO:0000313" key="6">
    <source>
        <dbReference type="EMBL" id="BAH31452.1"/>
    </source>
</evidence>
<dbReference type="KEGG" id="rer:RER_07440"/>
<keyword evidence="2" id="KW-0285">Flavoprotein</keyword>
<evidence type="ECO:0000313" key="7">
    <source>
        <dbReference type="Proteomes" id="UP000002204"/>
    </source>
</evidence>
<feature type="region of interest" description="Disordered" evidence="4">
    <location>
        <begin position="419"/>
        <end position="444"/>
    </location>
</feature>
<dbReference type="Gene3D" id="3.40.30.120">
    <property type="match status" value="1"/>
</dbReference>
<organism evidence="6 7">
    <name type="scientific">Rhodococcus erythropolis (strain PR4 / NBRC 100887)</name>
    <dbReference type="NCBI Taxonomy" id="234621"/>
    <lineage>
        <taxon>Bacteria</taxon>
        <taxon>Bacillati</taxon>
        <taxon>Actinomycetota</taxon>
        <taxon>Actinomycetes</taxon>
        <taxon>Mycobacteriales</taxon>
        <taxon>Nocardiaceae</taxon>
        <taxon>Rhodococcus</taxon>
        <taxon>Rhodococcus erythropolis group</taxon>
    </lineage>
</organism>
<dbReference type="Pfam" id="PF01494">
    <property type="entry name" value="FAD_binding_3"/>
    <property type="match status" value="1"/>
</dbReference>
<accession>C0ZPX4</accession>
<dbReference type="Gene3D" id="3.30.70.2450">
    <property type="match status" value="1"/>
</dbReference>
<dbReference type="EMBL" id="AP008957">
    <property type="protein sequence ID" value="BAH31452.1"/>
    <property type="molecule type" value="Genomic_DNA"/>
</dbReference>
<comment type="cofactor">
    <cofactor evidence="1">
        <name>FAD</name>
        <dbReference type="ChEBI" id="CHEBI:57692"/>
    </cofactor>
</comment>
<dbReference type="eggNOG" id="COG0654">
    <property type="taxonomic scope" value="Bacteria"/>
</dbReference>
<dbReference type="Gene3D" id="3.50.50.60">
    <property type="entry name" value="FAD/NAD(P)-binding domain"/>
    <property type="match status" value="1"/>
</dbReference>
<evidence type="ECO:0000256" key="4">
    <source>
        <dbReference type="SAM" id="MobiDB-lite"/>
    </source>
</evidence>
<evidence type="ECO:0000256" key="1">
    <source>
        <dbReference type="ARBA" id="ARBA00001974"/>
    </source>
</evidence>
<feature type="domain" description="FAD-binding" evidence="5">
    <location>
        <begin position="31"/>
        <end position="384"/>
    </location>
</feature>
<dbReference type="SUPFAM" id="SSF51905">
    <property type="entry name" value="FAD/NAD(P)-binding domain"/>
    <property type="match status" value="1"/>
</dbReference>
<dbReference type="PANTHER" id="PTHR43004:SF19">
    <property type="entry name" value="BINDING MONOOXYGENASE, PUTATIVE (JCVI)-RELATED"/>
    <property type="match status" value="1"/>
</dbReference>
<evidence type="ECO:0000256" key="2">
    <source>
        <dbReference type="ARBA" id="ARBA00022630"/>
    </source>
</evidence>